<evidence type="ECO:0000259" key="4">
    <source>
        <dbReference type="PROSITE" id="PS01124"/>
    </source>
</evidence>
<dbReference type="PANTHER" id="PTHR40055:SF1">
    <property type="entry name" value="TRANSCRIPTIONAL REGULATOR YGIV-RELATED"/>
    <property type="match status" value="1"/>
</dbReference>
<reference evidence="5 6" key="1">
    <citation type="submission" date="2018-05" db="EMBL/GenBank/DDBJ databases">
        <title>Genomic Encyclopedia of Type Strains, Phase IV (KMG-IV): sequencing the most valuable type-strain genomes for metagenomic binning, comparative biology and taxonomic classification.</title>
        <authorList>
            <person name="Goeker M."/>
        </authorList>
    </citation>
    <scope>NUCLEOTIDE SEQUENCE [LARGE SCALE GENOMIC DNA]</scope>
    <source>
        <strain evidence="5 6">DSM 28816</strain>
    </source>
</reference>
<dbReference type="GO" id="GO:0043565">
    <property type="term" value="F:sequence-specific DNA binding"/>
    <property type="evidence" value="ECO:0007669"/>
    <property type="project" value="InterPro"/>
</dbReference>
<dbReference type="PROSITE" id="PS00041">
    <property type="entry name" value="HTH_ARAC_FAMILY_1"/>
    <property type="match status" value="1"/>
</dbReference>
<dbReference type="Proteomes" id="UP000247523">
    <property type="component" value="Unassembled WGS sequence"/>
</dbReference>
<evidence type="ECO:0000256" key="3">
    <source>
        <dbReference type="ARBA" id="ARBA00023163"/>
    </source>
</evidence>
<dbReference type="Pfam" id="PF12833">
    <property type="entry name" value="HTH_18"/>
    <property type="match status" value="1"/>
</dbReference>
<dbReference type="PRINTS" id="PR00032">
    <property type="entry name" value="HTHARAC"/>
</dbReference>
<dbReference type="InterPro" id="IPR011256">
    <property type="entry name" value="Reg_factor_effector_dom_sf"/>
</dbReference>
<dbReference type="PROSITE" id="PS01124">
    <property type="entry name" value="HTH_ARAC_FAMILY_2"/>
    <property type="match status" value="1"/>
</dbReference>
<dbReference type="PANTHER" id="PTHR40055">
    <property type="entry name" value="TRANSCRIPTIONAL REGULATOR YGIV-RELATED"/>
    <property type="match status" value="1"/>
</dbReference>
<keyword evidence="1" id="KW-0805">Transcription regulation</keyword>
<keyword evidence="3" id="KW-0804">Transcription</keyword>
<evidence type="ECO:0000313" key="5">
    <source>
        <dbReference type="EMBL" id="PXV87780.1"/>
    </source>
</evidence>
<dbReference type="SUPFAM" id="SSF46689">
    <property type="entry name" value="Homeodomain-like"/>
    <property type="match status" value="2"/>
</dbReference>
<protein>
    <submittedName>
        <fullName evidence="5">AraC family transcriptional regulator</fullName>
    </submittedName>
</protein>
<feature type="domain" description="HTH araC/xylS-type" evidence="4">
    <location>
        <begin position="15"/>
        <end position="114"/>
    </location>
</feature>
<dbReference type="InterPro" id="IPR018060">
    <property type="entry name" value="HTH_AraC"/>
</dbReference>
<dbReference type="RefSeq" id="WP_110291513.1">
    <property type="nucleotide sequence ID" value="NZ_QICS01000009.1"/>
</dbReference>
<dbReference type="SMART" id="SM00342">
    <property type="entry name" value="HTH_ARAC"/>
    <property type="match status" value="1"/>
</dbReference>
<evidence type="ECO:0000256" key="1">
    <source>
        <dbReference type="ARBA" id="ARBA00023015"/>
    </source>
</evidence>
<dbReference type="Gene3D" id="3.20.80.10">
    <property type="entry name" value="Regulatory factor, effector binding domain"/>
    <property type="match status" value="1"/>
</dbReference>
<dbReference type="InterPro" id="IPR010499">
    <property type="entry name" value="AraC_E-bd"/>
</dbReference>
<accession>A0A318EJI2</accession>
<dbReference type="GO" id="GO:0003700">
    <property type="term" value="F:DNA-binding transcription factor activity"/>
    <property type="evidence" value="ECO:0007669"/>
    <property type="project" value="InterPro"/>
</dbReference>
<dbReference type="AlphaFoldDB" id="A0A318EJI2"/>
<comment type="caution">
    <text evidence="5">The sequence shown here is derived from an EMBL/GenBank/DDBJ whole genome shotgun (WGS) entry which is preliminary data.</text>
</comment>
<keyword evidence="2" id="KW-0238">DNA-binding</keyword>
<evidence type="ECO:0000256" key="2">
    <source>
        <dbReference type="ARBA" id="ARBA00023125"/>
    </source>
</evidence>
<dbReference type="Pfam" id="PF06445">
    <property type="entry name" value="GyrI-like"/>
    <property type="match status" value="1"/>
</dbReference>
<organism evidence="5 6">
    <name type="scientific">Lachnotalea glycerini</name>
    <dbReference type="NCBI Taxonomy" id="1763509"/>
    <lineage>
        <taxon>Bacteria</taxon>
        <taxon>Bacillati</taxon>
        <taxon>Bacillota</taxon>
        <taxon>Clostridia</taxon>
        <taxon>Lachnospirales</taxon>
        <taxon>Lachnospiraceae</taxon>
        <taxon>Lachnotalea</taxon>
    </lineage>
</organism>
<dbReference type="InterPro" id="IPR009057">
    <property type="entry name" value="Homeodomain-like_sf"/>
</dbReference>
<dbReference type="InterPro" id="IPR050908">
    <property type="entry name" value="SmbC-like"/>
</dbReference>
<gene>
    <name evidence="5" type="ORF">C8E03_10970</name>
</gene>
<evidence type="ECO:0000313" key="6">
    <source>
        <dbReference type="Proteomes" id="UP000247523"/>
    </source>
</evidence>
<dbReference type="InterPro" id="IPR018062">
    <property type="entry name" value="HTH_AraC-typ_CS"/>
</dbReference>
<dbReference type="SUPFAM" id="SSF55136">
    <property type="entry name" value="Probable bacterial effector-binding domain"/>
    <property type="match status" value="1"/>
</dbReference>
<sequence>MSDQKCQEEYIRRIHKVQDYIEHHLEKSLSIEELSGAAGFSKYHFCRIFQGMLHEPLAHYVNRIRMENALFLLAHRTDKNMTDIAYELGLSDSAVFSRAFKNFYGVSPREYRKEYSKNCKDSFLLSEYNKDTAKKEWADNPFPVTGQITIVNLEEKQVAYVRHTGTYETLAKEYVRLIQILFEHAQKQHLLVEGQNWVLAMYHDNPEFTQESQFRTSLCLTVPKDFMFQEDGILGKMNLESGLYAVGHFQIQQNQYSDAWNYMYQEWISGSGYVPRNSYPFEVYCNVPAGESLIHEVDIYVPIEPIHF</sequence>
<name>A0A318EJI2_9FIRM</name>
<dbReference type="InterPro" id="IPR020449">
    <property type="entry name" value="Tscrpt_reg_AraC-type_HTH"/>
</dbReference>
<proteinExistence type="predicted"/>
<dbReference type="Gene3D" id="1.10.10.60">
    <property type="entry name" value="Homeodomain-like"/>
    <property type="match status" value="2"/>
</dbReference>
<dbReference type="InterPro" id="IPR029442">
    <property type="entry name" value="GyrI-like"/>
</dbReference>
<dbReference type="SMART" id="SM00871">
    <property type="entry name" value="AraC_E_bind"/>
    <property type="match status" value="1"/>
</dbReference>
<dbReference type="EMBL" id="QICS01000009">
    <property type="protein sequence ID" value="PXV87780.1"/>
    <property type="molecule type" value="Genomic_DNA"/>
</dbReference>